<evidence type="ECO:0000256" key="5">
    <source>
        <dbReference type="ARBA" id="ARBA00022723"/>
    </source>
</evidence>
<dbReference type="InParanoid" id="A0A1Q3DDG8"/>
<dbReference type="InterPro" id="IPR058353">
    <property type="entry name" value="DUF8040"/>
</dbReference>
<evidence type="ECO:0000256" key="1">
    <source>
        <dbReference type="ARBA" id="ARBA00001968"/>
    </source>
</evidence>
<feature type="domain" description="DDE Tnp4" evidence="8">
    <location>
        <begin position="116"/>
        <end position="266"/>
    </location>
</feature>
<dbReference type="Pfam" id="PF26138">
    <property type="entry name" value="DUF8040"/>
    <property type="match status" value="1"/>
</dbReference>
<dbReference type="GO" id="GO:0016787">
    <property type="term" value="F:hydrolase activity"/>
    <property type="evidence" value="ECO:0007669"/>
    <property type="project" value="UniProtKB-KW"/>
</dbReference>
<keyword evidence="5" id="KW-0479">Metal-binding</keyword>
<evidence type="ECO:0000256" key="6">
    <source>
        <dbReference type="ARBA" id="ARBA00022801"/>
    </source>
</evidence>
<dbReference type="GO" id="GO:0046872">
    <property type="term" value="F:metal ion binding"/>
    <property type="evidence" value="ECO:0007669"/>
    <property type="project" value="UniProtKB-KW"/>
</dbReference>
<dbReference type="InterPro" id="IPR027806">
    <property type="entry name" value="HARBI1_dom"/>
</dbReference>
<keyword evidence="7" id="KW-0539">Nucleus</keyword>
<feature type="domain" description="DUF8040" evidence="9">
    <location>
        <begin position="1"/>
        <end position="69"/>
    </location>
</feature>
<evidence type="ECO:0000256" key="2">
    <source>
        <dbReference type="ARBA" id="ARBA00004123"/>
    </source>
</evidence>
<evidence type="ECO:0000256" key="4">
    <source>
        <dbReference type="ARBA" id="ARBA00022722"/>
    </source>
</evidence>
<comment type="subcellular location">
    <subcellularLocation>
        <location evidence="2">Nucleus</location>
    </subcellularLocation>
</comment>
<gene>
    <name evidence="10" type="ORF">CFOL_v3_33911</name>
</gene>
<dbReference type="Proteomes" id="UP000187406">
    <property type="component" value="Unassembled WGS sequence"/>
</dbReference>
<dbReference type="AlphaFoldDB" id="A0A1Q3DDG8"/>
<feature type="non-terminal residue" evidence="10">
    <location>
        <position position="268"/>
    </location>
</feature>
<dbReference type="OrthoDB" id="1681765at2759"/>
<keyword evidence="4" id="KW-0540">Nuclease</keyword>
<evidence type="ECO:0000259" key="9">
    <source>
        <dbReference type="Pfam" id="PF26138"/>
    </source>
</evidence>
<dbReference type="PANTHER" id="PTHR22930:SF228">
    <property type="entry name" value="PROTEIN ALP1-LIKE"/>
    <property type="match status" value="1"/>
</dbReference>
<protein>
    <submittedName>
        <fullName evidence="10">DDE_4 domain-containing protein</fullName>
    </submittedName>
</protein>
<comment type="caution">
    <text evidence="10">The sequence shown here is derived from an EMBL/GenBank/DDBJ whole genome shotgun (WGS) entry which is preliminary data.</text>
</comment>
<accession>A0A1Q3DDG8</accession>
<keyword evidence="11" id="KW-1185">Reference proteome</keyword>
<keyword evidence="6" id="KW-0378">Hydrolase</keyword>
<reference evidence="11" key="1">
    <citation type="submission" date="2016-04" db="EMBL/GenBank/DDBJ databases">
        <title>Cephalotus genome sequencing.</title>
        <authorList>
            <person name="Fukushima K."/>
            <person name="Hasebe M."/>
            <person name="Fang X."/>
        </authorList>
    </citation>
    <scope>NUCLEOTIDE SEQUENCE [LARGE SCALE GENOMIC DNA]</scope>
    <source>
        <strain evidence="11">cv. St1</strain>
    </source>
</reference>
<evidence type="ECO:0000313" key="10">
    <source>
        <dbReference type="EMBL" id="GAV90502.1"/>
    </source>
</evidence>
<organism evidence="10 11">
    <name type="scientific">Cephalotus follicularis</name>
    <name type="common">Albany pitcher plant</name>
    <dbReference type="NCBI Taxonomy" id="3775"/>
    <lineage>
        <taxon>Eukaryota</taxon>
        <taxon>Viridiplantae</taxon>
        <taxon>Streptophyta</taxon>
        <taxon>Embryophyta</taxon>
        <taxon>Tracheophyta</taxon>
        <taxon>Spermatophyta</taxon>
        <taxon>Magnoliopsida</taxon>
        <taxon>eudicotyledons</taxon>
        <taxon>Gunneridae</taxon>
        <taxon>Pentapetalae</taxon>
        <taxon>rosids</taxon>
        <taxon>fabids</taxon>
        <taxon>Oxalidales</taxon>
        <taxon>Cephalotaceae</taxon>
        <taxon>Cephalotus</taxon>
    </lineage>
</organism>
<evidence type="ECO:0000259" key="8">
    <source>
        <dbReference type="Pfam" id="PF13359"/>
    </source>
</evidence>
<proteinExistence type="inferred from homology"/>
<dbReference type="Pfam" id="PF13359">
    <property type="entry name" value="DDE_Tnp_4"/>
    <property type="match status" value="1"/>
</dbReference>
<name>A0A1Q3DDG8_CEPFO</name>
<dbReference type="GO" id="GO:0005634">
    <property type="term" value="C:nucleus"/>
    <property type="evidence" value="ECO:0007669"/>
    <property type="project" value="UniProtKB-SubCell"/>
</dbReference>
<comment type="cofactor">
    <cofactor evidence="1">
        <name>a divalent metal cation</name>
        <dbReference type="ChEBI" id="CHEBI:60240"/>
    </cofactor>
</comment>
<dbReference type="GO" id="GO:0004518">
    <property type="term" value="F:nuclease activity"/>
    <property type="evidence" value="ECO:0007669"/>
    <property type="project" value="UniProtKB-KW"/>
</dbReference>
<evidence type="ECO:0000313" key="11">
    <source>
        <dbReference type="Proteomes" id="UP000187406"/>
    </source>
</evidence>
<evidence type="ECO:0000256" key="7">
    <source>
        <dbReference type="ARBA" id="ARBA00023242"/>
    </source>
</evidence>
<sequence length="268" mass="31495">MQPSTFLYFCEVLRKEWGLENTNNIVMEEQVAMFLYIVGKHFDQRSICARFQHSLESVNHVRRVVRAVAKLGKHLMRPSNDDDLPHHIKFNEKGYPWFKDCVGAIEGTHVSAWVLAKKKNFRGRKFTVTQNVLCACNFNIEFTFVYSGWEGTANDSRVFLDAVTHPEVNFPWPRQGQYYIVDSGFPCTTGFPPYQGERYHLQYYRGRGWNPTSYKELFNYRHSSLRNVIERSFGILKARFPILKLMPYYKPVKQRIMVVVCCVVHNFI</sequence>
<dbReference type="InterPro" id="IPR045249">
    <property type="entry name" value="HARBI1-like"/>
</dbReference>
<comment type="similarity">
    <text evidence="3">Belongs to the HARBI1 family.</text>
</comment>
<dbReference type="EMBL" id="BDDD01006327">
    <property type="protein sequence ID" value="GAV90502.1"/>
    <property type="molecule type" value="Genomic_DNA"/>
</dbReference>
<dbReference type="PANTHER" id="PTHR22930">
    <property type="match status" value="1"/>
</dbReference>
<evidence type="ECO:0000256" key="3">
    <source>
        <dbReference type="ARBA" id="ARBA00006958"/>
    </source>
</evidence>